<dbReference type="GO" id="GO:0016020">
    <property type="term" value="C:membrane"/>
    <property type="evidence" value="ECO:0007669"/>
    <property type="project" value="TreeGrafter"/>
</dbReference>
<evidence type="ECO:0000256" key="2">
    <source>
        <dbReference type="SAM" id="Phobius"/>
    </source>
</evidence>
<feature type="transmembrane region" description="Helical" evidence="2">
    <location>
        <begin position="120"/>
        <end position="139"/>
    </location>
</feature>
<dbReference type="GO" id="GO:0016747">
    <property type="term" value="F:acyltransferase activity, transferring groups other than amino-acyl groups"/>
    <property type="evidence" value="ECO:0007669"/>
    <property type="project" value="InterPro"/>
</dbReference>
<dbReference type="AlphaFoldDB" id="A0A6J7RH27"/>
<protein>
    <submittedName>
        <fullName evidence="4">Unannotated protein</fullName>
    </submittedName>
</protein>
<feature type="transmembrane region" description="Helical" evidence="2">
    <location>
        <begin position="379"/>
        <end position="397"/>
    </location>
</feature>
<dbReference type="Pfam" id="PF01757">
    <property type="entry name" value="Acyl_transf_3"/>
    <property type="match status" value="1"/>
</dbReference>
<evidence type="ECO:0000256" key="1">
    <source>
        <dbReference type="SAM" id="MobiDB-lite"/>
    </source>
</evidence>
<accession>A0A6J7RH27</accession>
<evidence type="ECO:0000259" key="3">
    <source>
        <dbReference type="Pfam" id="PF01757"/>
    </source>
</evidence>
<organism evidence="4">
    <name type="scientific">freshwater metagenome</name>
    <dbReference type="NCBI Taxonomy" id="449393"/>
    <lineage>
        <taxon>unclassified sequences</taxon>
        <taxon>metagenomes</taxon>
        <taxon>ecological metagenomes</taxon>
    </lineage>
</organism>
<feature type="transmembrane region" description="Helical" evidence="2">
    <location>
        <begin position="350"/>
        <end position="373"/>
    </location>
</feature>
<reference evidence="4" key="1">
    <citation type="submission" date="2020-05" db="EMBL/GenBank/DDBJ databases">
        <authorList>
            <person name="Chiriac C."/>
            <person name="Salcher M."/>
            <person name="Ghai R."/>
            <person name="Kavagutti S V."/>
        </authorList>
    </citation>
    <scope>NUCLEOTIDE SEQUENCE</scope>
</reference>
<keyword evidence="2" id="KW-0472">Membrane</keyword>
<feature type="transmembrane region" description="Helical" evidence="2">
    <location>
        <begin position="151"/>
        <end position="173"/>
    </location>
</feature>
<feature type="transmembrane region" description="Helical" evidence="2">
    <location>
        <begin position="309"/>
        <end position="329"/>
    </location>
</feature>
<proteinExistence type="predicted"/>
<evidence type="ECO:0000313" key="4">
    <source>
        <dbReference type="EMBL" id="CAB5028057.1"/>
    </source>
</evidence>
<keyword evidence="2" id="KW-1133">Transmembrane helix</keyword>
<dbReference type="InterPro" id="IPR002656">
    <property type="entry name" value="Acyl_transf_3_dom"/>
</dbReference>
<dbReference type="PANTHER" id="PTHR23028">
    <property type="entry name" value="ACETYLTRANSFERASE"/>
    <property type="match status" value="1"/>
</dbReference>
<name>A0A6J7RH27_9ZZZZ</name>
<feature type="transmembrane region" description="Helical" evidence="2">
    <location>
        <begin position="180"/>
        <end position="198"/>
    </location>
</feature>
<dbReference type="PANTHER" id="PTHR23028:SF53">
    <property type="entry name" value="ACYL_TRANSF_3 DOMAIN-CONTAINING PROTEIN"/>
    <property type="match status" value="1"/>
</dbReference>
<keyword evidence="2" id="KW-0812">Transmembrane</keyword>
<feature type="transmembrane region" description="Helical" evidence="2">
    <location>
        <begin position="88"/>
        <end position="108"/>
    </location>
</feature>
<dbReference type="InterPro" id="IPR050879">
    <property type="entry name" value="Acyltransferase_3"/>
</dbReference>
<dbReference type="EMBL" id="CAFBPW010000024">
    <property type="protein sequence ID" value="CAB5028057.1"/>
    <property type="molecule type" value="Genomic_DNA"/>
</dbReference>
<feature type="transmembrane region" description="Helical" evidence="2">
    <location>
        <begin position="260"/>
        <end position="278"/>
    </location>
</feature>
<gene>
    <name evidence="4" type="ORF">UFOPK4173_00361</name>
</gene>
<feature type="domain" description="Acyltransferase 3" evidence="3">
    <location>
        <begin position="23"/>
        <end position="393"/>
    </location>
</feature>
<dbReference type="GO" id="GO:0000271">
    <property type="term" value="P:polysaccharide biosynthetic process"/>
    <property type="evidence" value="ECO:0007669"/>
    <property type="project" value="TreeGrafter"/>
</dbReference>
<feature type="region of interest" description="Disordered" evidence="1">
    <location>
        <begin position="439"/>
        <end position="463"/>
    </location>
</feature>
<feature type="transmembrane region" description="Helical" evidence="2">
    <location>
        <begin position="20"/>
        <end position="41"/>
    </location>
</feature>
<sequence length="463" mass="51638">MTMQGAPPSGFVSRAPRLGFVGGFDGVRGIGILMVLLNHAYSDLSPSFAGIIDVFFVMSAFLIVTLLMQEFRDQEGINMRKFYARRVVRLLPSAYLCILAWILFCLLFDRERLIFVLQDAAAAVTYVYNLVFPVGLAYVDPVAASHRSIDQFWSLAVEEQFYLVIAITVLVCLKRRWMTQLAVGLCILAAWIGWQRWTGHTGPWNGGVPTNSSIPARGLSLLWLSRYDSLMWGVGLAVFNAKLPNPLPAAWHKWLPRVGLVGLIFGSVSMLMSSKFLFDLTGKFGVPYPYVPMAVPKGVLYNGHVWVQYGHTLTAVAFMPALLAMARCGEWWANRALSWKPLRFLGRMSYTVYVWHTFFYFVILEALGADAFLGQKWRAPVLAVIAIVASLPIYYGVEQRMLRVKLRFATEKEVLDLNTGKMMSVESARSLGKGTFSAEAVEGPDEYGPGENSPDSDGQPRGE</sequence>
<feature type="transmembrane region" description="Helical" evidence="2">
    <location>
        <begin position="48"/>
        <end position="68"/>
    </location>
</feature>